<dbReference type="InterPro" id="IPR029058">
    <property type="entry name" value="AB_hydrolase_fold"/>
</dbReference>
<dbReference type="Proteomes" id="UP000054928">
    <property type="component" value="Unassembled WGS sequence"/>
</dbReference>
<evidence type="ECO:0000313" key="1">
    <source>
        <dbReference type="EMBL" id="CEG39203.1"/>
    </source>
</evidence>
<dbReference type="Gene3D" id="3.40.50.1820">
    <property type="entry name" value="alpha/beta hydrolase"/>
    <property type="match status" value="1"/>
</dbReference>
<proteinExistence type="predicted"/>
<organism evidence="1 2">
    <name type="scientific">Plasmopara halstedii</name>
    <name type="common">Downy mildew of sunflower</name>
    <dbReference type="NCBI Taxonomy" id="4781"/>
    <lineage>
        <taxon>Eukaryota</taxon>
        <taxon>Sar</taxon>
        <taxon>Stramenopiles</taxon>
        <taxon>Oomycota</taxon>
        <taxon>Peronosporomycetes</taxon>
        <taxon>Peronosporales</taxon>
        <taxon>Peronosporaceae</taxon>
        <taxon>Plasmopara</taxon>
    </lineage>
</organism>
<sequence>MALDALASGRYPLAGVVAFSGRLAVDGELTPQPHLPALLIHGQADEGRIGAGRSAI</sequence>
<name>A0A0N7L4N9_PLAHL</name>
<accession>A0A0N7L4N9</accession>
<protein>
    <submittedName>
        <fullName evidence="1">Phospholipase</fullName>
    </submittedName>
</protein>
<dbReference type="GeneID" id="36404312"/>
<evidence type="ECO:0000313" key="2">
    <source>
        <dbReference type="Proteomes" id="UP000054928"/>
    </source>
</evidence>
<reference evidence="2" key="1">
    <citation type="submission" date="2014-09" db="EMBL/GenBank/DDBJ databases">
        <authorList>
            <person name="Sharma Rahul"/>
            <person name="Thines Marco"/>
        </authorList>
    </citation>
    <scope>NUCLEOTIDE SEQUENCE [LARGE SCALE GENOMIC DNA]</scope>
</reference>
<keyword evidence="2" id="KW-1185">Reference proteome</keyword>
<dbReference type="EMBL" id="CCYD01000409">
    <property type="protein sequence ID" value="CEG39203.1"/>
    <property type="molecule type" value="Genomic_DNA"/>
</dbReference>
<dbReference type="RefSeq" id="XP_024575572.1">
    <property type="nucleotide sequence ID" value="XM_024724724.1"/>
</dbReference>
<dbReference type="AlphaFoldDB" id="A0A0N7L4N9"/>